<keyword evidence="3" id="KW-1185">Reference proteome</keyword>
<comment type="caution">
    <text evidence="2">The sequence shown here is derived from an EMBL/GenBank/DDBJ whole genome shotgun (WGS) entry which is preliminary data.</text>
</comment>
<feature type="non-terminal residue" evidence="2">
    <location>
        <position position="84"/>
    </location>
</feature>
<evidence type="ECO:0000256" key="1">
    <source>
        <dbReference type="SAM" id="Phobius"/>
    </source>
</evidence>
<dbReference type="EMBL" id="JAMKOV010000002">
    <property type="protein sequence ID" value="KAI8042202.1"/>
    <property type="molecule type" value="Genomic_DNA"/>
</dbReference>
<evidence type="ECO:0000313" key="3">
    <source>
        <dbReference type="Proteomes" id="UP001059596"/>
    </source>
</evidence>
<protein>
    <submittedName>
        <fullName evidence="2">Uncharacterized protein</fullName>
    </submittedName>
</protein>
<evidence type="ECO:0000313" key="2">
    <source>
        <dbReference type="EMBL" id="KAI8042202.1"/>
    </source>
</evidence>
<organism evidence="2 3">
    <name type="scientific">Drosophila gunungcola</name>
    <name type="common">fruit fly</name>
    <dbReference type="NCBI Taxonomy" id="103775"/>
    <lineage>
        <taxon>Eukaryota</taxon>
        <taxon>Metazoa</taxon>
        <taxon>Ecdysozoa</taxon>
        <taxon>Arthropoda</taxon>
        <taxon>Hexapoda</taxon>
        <taxon>Insecta</taxon>
        <taxon>Pterygota</taxon>
        <taxon>Neoptera</taxon>
        <taxon>Endopterygota</taxon>
        <taxon>Diptera</taxon>
        <taxon>Brachycera</taxon>
        <taxon>Muscomorpha</taxon>
        <taxon>Ephydroidea</taxon>
        <taxon>Drosophilidae</taxon>
        <taxon>Drosophila</taxon>
        <taxon>Sophophora</taxon>
    </lineage>
</organism>
<reference evidence="2" key="1">
    <citation type="journal article" date="2023" name="Genome Biol. Evol.">
        <title>Long-read-based Genome Assembly of Drosophila gunungcola Reveals Fewer Chemosensory Genes in Flower-breeding Species.</title>
        <authorList>
            <person name="Negi A."/>
            <person name="Liao B.Y."/>
            <person name="Yeh S.D."/>
        </authorList>
    </citation>
    <scope>NUCLEOTIDE SEQUENCE</scope>
    <source>
        <strain evidence="2">Sukarami</strain>
    </source>
</reference>
<name>A0A9Q0BRR8_9MUSC</name>
<accession>A0A9Q0BRR8</accession>
<feature type="transmembrane region" description="Helical" evidence="1">
    <location>
        <begin position="20"/>
        <end position="39"/>
    </location>
</feature>
<gene>
    <name evidence="2" type="ORF">M5D96_003504</name>
</gene>
<sequence>MKIIKFRYIWEISRQILKKYYLIQYFLIQPIICLNFTWYRTLMLGFHKYVPQLAAKYEIHNDTPINLKHDHVIGSTFNINCYPA</sequence>
<dbReference type="Proteomes" id="UP001059596">
    <property type="component" value="Unassembled WGS sequence"/>
</dbReference>
<keyword evidence="1" id="KW-0812">Transmembrane</keyword>
<dbReference type="AlphaFoldDB" id="A0A9Q0BRR8"/>
<proteinExistence type="predicted"/>
<keyword evidence="1" id="KW-0472">Membrane</keyword>
<keyword evidence="1" id="KW-1133">Transmembrane helix</keyword>